<protein>
    <submittedName>
        <fullName evidence="7">LysR family transcriptional regulator</fullName>
    </submittedName>
</protein>
<dbReference type="OrthoDB" id="3636008at2"/>
<dbReference type="Proteomes" id="UP000032604">
    <property type="component" value="Chromosome"/>
</dbReference>
<comment type="similarity">
    <text evidence="1">Belongs to the LysR transcriptional regulatory family.</text>
</comment>
<dbReference type="InterPro" id="IPR036388">
    <property type="entry name" value="WH-like_DNA-bd_sf"/>
</dbReference>
<evidence type="ECO:0000313" key="10">
    <source>
        <dbReference type="Proteomes" id="UP000266634"/>
    </source>
</evidence>
<dbReference type="GO" id="GO:0032993">
    <property type="term" value="C:protein-DNA complex"/>
    <property type="evidence" value="ECO:0007669"/>
    <property type="project" value="TreeGrafter"/>
</dbReference>
<keyword evidence="4" id="KW-0804">Transcription</keyword>
<keyword evidence="2" id="KW-0805">Transcription regulation</keyword>
<evidence type="ECO:0000259" key="6">
    <source>
        <dbReference type="PROSITE" id="PS50931"/>
    </source>
</evidence>
<evidence type="ECO:0000313" key="9">
    <source>
        <dbReference type="Proteomes" id="UP000032604"/>
    </source>
</evidence>
<feature type="compositionally biased region" description="Low complexity" evidence="5">
    <location>
        <begin position="86"/>
        <end position="95"/>
    </location>
</feature>
<evidence type="ECO:0000313" key="7">
    <source>
        <dbReference type="EMBL" id="AJW79241.1"/>
    </source>
</evidence>
<feature type="region of interest" description="Disordered" evidence="5">
    <location>
        <begin position="71"/>
        <end position="115"/>
    </location>
</feature>
<dbReference type="HOGENOM" id="CLU_039613_20_6_11"/>
<dbReference type="InterPro" id="IPR000847">
    <property type="entry name" value="LysR_HTH_N"/>
</dbReference>
<evidence type="ECO:0000313" key="8">
    <source>
        <dbReference type="EMBL" id="RIJ43606.1"/>
    </source>
</evidence>
<accession>A0A0D5CI01</accession>
<dbReference type="Gene3D" id="1.10.10.10">
    <property type="entry name" value="Winged helix-like DNA-binding domain superfamily/Winged helix DNA-binding domain"/>
    <property type="match status" value="1"/>
</dbReference>
<proteinExistence type="inferred from homology"/>
<feature type="domain" description="HTH lysR-type" evidence="6">
    <location>
        <begin position="1"/>
        <end position="58"/>
    </location>
</feature>
<evidence type="ECO:0000256" key="1">
    <source>
        <dbReference type="ARBA" id="ARBA00009437"/>
    </source>
</evidence>
<dbReference type="PANTHER" id="PTHR30346">
    <property type="entry name" value="TRANSCRIPTIONAL DUAL REGULATOR HCAR-RELATED"/>
    <property type="match status" value="1"/>
</dbReference>
<reference evidence="7 9" key="1">
    <citation type="journal article" date="2015" name="Genome Announc.">
        <title>Complete Genome Sequence of Clavibacter michiganensis subsp. insidiosus R1-1 Using PacBio Single-Molecule Real-Time Technology.</title>
        <authorList>
            <person name="Lu Y."/>
            <person name="Samac D.A."/>
            <person name="Glazebrook J."/>
            <person name="Ishimaru C.A."/>
        </authorList>
    </citation>
    <scope>NUCLEOTIDE SEQUENCE [LARGE SCALE GENOMIC DNA]</scope>
    <source>
        <strain evidence="7 9">R1-1</strain>
    </source>
</reference>
<dbReference type="InterPro" id="IPR036390">
    <property type="entry name" value="WH_DNA-bd_sf"/>
</dbReference>
<reference evidence="8 10" key="2">
    <citation type="submission" date="2018-08" db="EMBL/GenBank/DDBJ databases">
        <title>Genome Sequence of Clavibacter michiganensis Subspecies type strains, and the Atypical Peach-Colored Strains Isolated from Tomato.</title>
        <authorList>
            <person name="Osdaghi E."/>
            <person name="Portier P."/>
            <person name="Briand M."/>
            <person name="Jacques M.-A."/>
        </authorList>
    </citation>
    <scope>NUCLEOTIDE SEQUENCE [LARGE SCALE GENOMIC DNA]</scope>
    <source>
        <strain evidence="8 10">CFBP 6488</strain>
    </source>
</reference>
<dbReference type="EMBL" id="QWEA01000162">
    <property type="protein sequence ID" value="RIJ43606.1"/>
    <property type="molecule type" value="Genomic_DNA"/>
</dbReference>
<dbReference type="GO" id="GO:0003700">
    <property type="term" value="F:DNA-binding transcription factor activity"/>
    <property type="evidence" value="ECO:0007669"/>
    <property type="project" value="InterPro"/>
</dbReference>
<dbReference type="RefSeq" id="WP_043674885.1">
    <property type="nucleotide sequence ID" value="NZ_CP011043.1"/>
</dbReference>
<dbReference type="EMBL" id="CP011043">
    <property type="protein sequence ID" value="AJW79241.1"/>
    <property type="molecule type" value="Genomic_DNA"/>
</dbReference>
<evidence type="ECO:0000256" key="2">
    <source>
        <dbReference type="ARBA" id="ARBA00023015"/>
    </source>
</evidence>
<dbReference type="PATRIC" id="fig|33014.5.peg.1853"/>
<feature type="compositionally biased region" description="Pro residues" evidence="5">
    <location>
        <begin position="76"/>
        <end position="85"/>
    </location>
</feature>
<dbReference type="GO" id="GO:0003677">
    <property type="term" value="F:DNA binding"/>
    <property type="evidence" value="ECO:0007669"/>
    <property type="project" value="UniProtKB-KW"/>
</dbReference>
<dbReference type="Pfam" id="PF00126">
    <property type="entry name" value="HTH_1"/>
    <property type="match status" value="1"/>
</dbReference>
<evidence type="ECO:0000256" key="5">
    <source>
        <dbReference type="SAM" id="MobiDB-lite"/>
    </source>
</evidence>
<evidence type="ECO:0000256" key="4">
    <source>
        <dbReference type="ARBA" id="ARBA00023163"/>
    </source>
</evidence>
<dbReference type="PROSITE" id="PS50931">
    <property type="entry name" value="HTH_LYSR"/>
    <property type="match status" value="1"/>
</dbReference>
<evidence type="ECO:0000256" key="3">
    <source>
        <dbReference type="ARBA" id="ARBA00023125"/>
    </source>
</evidence>
<dbReference type="PANTHER" id="PTHR30346:SF28">
    <property type="entry name" value="HTH-TYPE TRANSCRIPTIONAL REGULATOR CYNR"/>
    <property type="match status" value="1"/>
</dbReference>
<dbReference type="KEGG" id="cmh:VO01_08970"/>
<keyword evidence="3" id="KW-0238">DNA-binding</keyword>
<organism evidence="7 9">
    <name type="scientific">Clavibacter michiganensis subsp. insidiosus</name>
    <dbReference type="NCBI Taxonomy" id="33014"/>
    <lineage>
        <taxon>Bacteria</taxon>
        <taxon>Bacillati</taxon>
        <taxon>Actinomycetota</taxon>
        <taxon>Actinomycetes</taxon>
        <taxon>Micrococcales</taxon>
        <taxon>Microbacteriaceae</taxon>
        <taxon>Clavibacter</taxon>
    </lineage>
</organism>
<dbReference type="Proteomes" id="UP000266634">
    <property type="component" value="Unassembled WGS sequence"/>
</dbReference>
<sequence length="115" mass="12474">MKISHQRHFVVAAEVLHLPKAADQLGISRAKLASSIRAIEEHYGRAVFDPQSTETRLTKTGRLAYEEALEELAKPSTPPEAPKPPAGGKAKASKGQGRAPVVKGQPKPYKRTQGR</sequence>
<dbReference type="AlphaFoldDB" id="A0A0D5CI01"/>
<name>A0A0D5CI01_9MICO</name>
<dbReference type="SUPFAM" id="SSF46785">
    <property type="entry name" value="Winged helix' DNA-binding domain"/>
    <property type="match status" value="1"/>
</dbReference>
<gene>
    <name evidence="8" type="ORF">DZF93_05930</name>
    <name evidence="7" type="ORF">VO01_08970</name>
</gene>